<dbReference type="Pfam" id="PF04319">
    <property type="entry name" value="NifZ"/>
    <property type="match status" value="1"/>
</dbReference>
<protein>
    <submittedName>
        <fullName evidence="3">Nitrogen fixation protein NifZ</fullName>
    </submittedName>
</protein>
<accession>A0ABU9REW4</accession>
<comment type="similarity">
    <text evidence="1">Belongs to the NifZ family.</text>
</comment>
<evidence type="ECO:0000256" key="1">
    <source>
        <dbReference type="ARBA" id="ARBA00008027"/>
    </source>
</evidence>
<proteinExistence type="inferred from homology"/>
<reference evidence="3 4" key="1">
    <citation type="submission" date="2024-01" db="EMBL/GenBank/DDBJ databases">
        <title>The diversity of rhizobia nodulating Mimosa spp. in eleven states of Brazil covering several biomes is determined by host plant, location, and edaphic factors.</title>
        <authorList>
            <person name="Rouws L."/>
            <person name="Barauna A."/>
            <person name="Beukes C."/>
            <person name="De Faria S.M."/>
            <person name="Gross E."/>
            <person name="Dos Reis Junior F.B."/>
            <person name="Simon M."/>
            <person name="Maluk M."/>
            <person name="Odee D.W."/>
            <person name="Kenicer G."/>
            <person name="Young J.P.W."/>
            <person name="Reis V.M."/>
            <person name="Zilli J."/>
            <person name="James E.K."/>
        </authorList>
    </citation>
    <scope>NUCLEOTIDE SEQUENCE [LARGE SCALE GENOMIC DNA]</scope>
    <source>
        <strain evidence="3 4">JPY530</strain>
    </source>
</reference>
<dbReference type="Proteomes" id="UP001481677">
    <property type="component" value="Unassembled WGS sequence"/>
</dbReference>
<comment type="caution">
    <text evidence="3">The sequence shown here is derived from an EMBL/GenBank/DDBJ whole genome shotgun (WGS) entry which is preliminary data.</text>
</comment>
<dbReference type="InterPro" id="IPR007415">
    <property type="entry name" value="Nitrogenase_MoFe_mat_NifZ"/>
</dbReference>
<dbReference type="RefSeq" id="WP_342959612.1">
    <property type="nucleotide sequence ID" value="NZ_JAZHFZ010000053.1"/>
</dbReference>
<keyword evidence="2" id="KW-0535">Nitrogen fixation</keyword>
<evidence type="ECO:0000313" key="3">
    <source>
        <dbReference type="EMBL" id="MEM5345597.1"/>
    </source>
</evidence>
<keyword evidence="4" id="KW-1185">Reference proteome</keyword>
<evidence type="ECO:0000313" key="4">
    <source>
        <dbReference type="Proteomes" id="UP001481677"/>
    </source>
</evidence>
<organism evidence="3 4">
    <name type="scientific">Paraburkholderia azotifigens</name>
    <dbReference type="NCBI Taxonomy" id="2057004"/>
    <lineage>
        <taxon>Bacteria</taxon>
        <taxon>Pseudomonadati</taxon>
        <taxon>Pseudomonadota</taxon>
        <taxon>Betaproteobacteria</taxon>
        <taxon>Burkholderiales</taxon>
        <taxon>Burkholderiaceae</taxon>
        <taxon>Paraburkholderia</taxon>
    </lineage>
</organism>
<sequence>MSDVDSDDTVEVAFAPRFAVGERVVARRLIRNDGTYKGKAMGELLVCVGDVGYVTAIGTFLQRFYVYAVHFVESDHRVGMRAKELCTLDRLPQDVLTHLGERADALRWIGVGHGDMESSAQLSAPGAEHIKEPFDDRGLA</sequence>
<dbReference type="EMBL" id="JAZHGA010000050">
    <property type="protein sequence ID" value="MEM5345597.1"/>
    <property type="molecule type" value="Genomic_DNA"/>
</dbReference>
<gene>
    <name evidence="3" type="ORF">V4C56_38990</name>
</gene>
<evidence type="ECO:0000256" key="2">
    <source>
        <dbReference type="ARBA" id="ARBA00023231"/>
    </source>
</evidence>
<name>A0ABU9REW4_9BURK</name>